<organism evidence="1 2">
    <name type="scientific">Saccharolobus shibatae</name>
    <dbReference type="NCBI Taxonomy" id="2286"/>
    <lineage>
        <taxon>Archaea</taxon>
        <taxon>Thermoproteota</taxon>
        <taxon>Thermoprotei</taxon>
        <taxon>Sulfolobales</taxon>
        <taxon>Sulfolobaceae</taxon>
        <taxon>Saccharolobus</taxon>
    </lineage>
</organism>
<proteinExistence type="predicted"/>
<gene>
    <name evidence="1" type="ORF">J5U22_01673</name>
</gene>
<keyword evidence="2" id="KW-1185">Reference proteome</keyword>
<evidence type="ECO:0000313" key="1">
    <source>
        <dbReference type="EMBL" id="QXJ35126.1"/>
    </source>
</evidence>
<dbReference type="AlphaFoldDB" id="A0A8F5C157"/>
<accession>A0A8F5C157</accession>
<reference evidence="1 2" key="1">
    <citation type="journal article" date="2021" name="Environ. Microbiol.">
        <title>New insights into the diversity and evolution of the archaeal mobilome from three complete genomes of Saccharolobus shibatae.</title>
        <authorList>
            <person name="Medvedeva S."/>
            <person name="Brandt D."/>
            <person name="Cvirkaite-Krupovic V."/>
            <person name="Liu Y."/>
            <person name="Severinov K."/>
            <person name="Ishino S."/>
            <person name="Ishino Y."/>
            <person name="Prangishvili D."/>
            <person name="Kalinowski J."/>
            <person name="Krupovic M."/>
        </authorList>
    </citation>
    <scope>NUCLEOTIDE SEQUENCE [LARGE SCALE GENOMIC DNA]</scope>
    <source>
        <strain evidence="1 2">S38A</strain>
    </source>
</reference>
<protein>
    <submittedName>
        <fullName evidence="1">Uncharacterized protein</fullName>
    </submittedName>
</protein>
<dbReference type="RefSeq" id="WP_218257800.1">
    <property type="nucleotide sequence ID" value="NZ_CP077713.1"/>
</dbReference>
<dbReference type="GeneID" id="65557066"/>
<name>A0A8F5C157_9CREN</name>
<sequence>MVRVYIDLIGLYYCIEKCKNIEVAGNLRHELLARYLNSIKKVEIIKVWDKNVNVGEEILRFMYEITGYLVQRTDIHEVKECNEGKNNCDFVECRIHKAYCCMCDISKGDILVSIEAGSEVICFNQSSIKMNDGIKYPSSSDVGLEPYCNDLDDYINCKIVICRSIS</sequence>
<evidence type="ECO:0000313" key="2">
    <source>
        <dbReference type="Proteomes" id="UP000694036"/>
    </source>
</evidence>
<dbReference type="EMBL" id="CP077713">
    <property type="protein sequence ID" value="QXJ35126.1"/>
    <property type="molecule type" value="Genomic_DNA"/>
</dbReference>
<dbReference type="Proteomes" id="UP000694036">
    <property type="component" value="Chromosome"/>
</dbReference>